<comment type="similarity">
    <text evidence="3">Belongs to the thioredoxin family.</text>
</comment>
<gene>
    <name evidence="7" type="ORF">D9615_001003</name>
</gene>
<dbReference type="InterPro" id="IPR005746">
    <property type="entry name" value="Thioredoxin"/>
</dbReference>
<dbReference type="PANTHER" id="PTHR46115">
    <property type="entry name" value="THIOREDOXIN-LIKE PROTEIN 1"/>
    <property type="match status" value="1"/>
</dbReference>
<reference evidence="7 8" key="1">
    <citation type="journal article" date="2020" name="ISME J.">
        <title>Uncovering the hidden diversity of litter-decomposition mechanisms in mushroom-forming fungi.</title>
        <authorList>
            <person name="Floudas D."/>
            <person name="Bentzer J."/>
            <person name="Ahren D."/>
            <person name="Johansson T."/>
            <person name="Persson P."/>
            <person name="Tunlid A."/>
        </authorList>
    </citation>
    <scope>NUCLEOTIDE SEQUENCE [LARGE SCALE GENOMIC DNA]</scope>
    <source>
        <strain evidence="7 8">CBS 661.87</strain>
    </source>
</reference>
<accession>A0A8H5HK65</accession>
<keyword evidence="5" id="KW-0676">Redox-active center</keyword>
<feature type="active site" description="Nucleophile" evidence="4">
    <location>
        <position position="31"/>
    </location>
</feature>
<feature type="site" description="Contributes to redox potential value" evidence="4">
    <location>
        <position position="32"/>
    </location>
</feature>
<dbReference type="Proteomes" id="UP000565441">
    <property type="component" value="Unassembled WGS sequence"/>
</dbReference>
<evidence type="ECO:0000256" key="2">
    <source>
        <dbReference type="ARBA" id="ARBA00023157"/>
    </source>
</evidence>
<dbReference type="Gene3D" id="3.40.30.10">
    <property type="entry name" value="Glutaredoxin"/>
    <property type="match status" value="1"/>
</dbReference>
<evidence type="ECO:0000256" key="4">
    <source>
        <dbReference type="PIRSR" id="PIRSR000077-1"/>
    </source>
</evidence>
<feature type="domain" description="Thioredoxin" evidence="6">
    <location>
        <begin position="1"/>
        <end position="108"/>
    </location>
</feature>
<dbReference type="EMBL" id="JAACJP010000004">
    <property type="protein sequence ID" value="KAF5385051.1"/>
    <property type="molecule type" value="Genomic_DNA"/>
</dbReference>
<dbReference type="InterPro" id="IPR017937">
    <property type="entry name" value="Thioredoxin_CS"/>
</dbReference>
<dbReference type="PIRSF" id="PIRSF000077">
    <property type="entry name" value="Thioredoxin"/>
    <property type="match status" value="1"/>
</dbReference>
<comment type="caution">
    <text evidence="7">The sequence shown here is derived from an EMBL/GenBank/DDBJ whole genome shotgun (WGS) entry which is preliminary data.</text>
</comment>
<evidence type="ECO:0000313" key="8">
    <source>
        <dbReference type="Proteomes" id="UP000565441"/>
    </source>
</evidence>
<evidence type="ECO:0000256" key="1">
    <source>
        <dbReference type="ARBA" id="ARBA00020570"/>
    </source>
</evidence>
<evidence type="ECO:0000256" key="5">
    <source>
        <dbReference type="PIRSR" id="PIRSR000077-4"/>
    </source>
</evidence>
<dbReference type="FunFam" id="3.40.30.10:FF:000245">
    <property type="entry name" value="Thioredoxin"/>
    <property type="match status" value="1"/>
</dbReference>
<dbReference type="PROSITE" id="PS51352">
    <property type="entry name" value="THIOREDOXIN_2"/>
    <property type="match status" value="1"/>
</dbReference>
<sequence length="108" mass="11888">MTVTAITSWQQFREIINGADPVVIDFWAEWCGPCRLIAPAFEKISNKKENQGVAFYKVNVDDHSDISQEVGIRAMPTFMVFKNGNKVDELVGASPGGIESLVARGKSL</sequence>
<proteinExistence type="inferred from homology"/>
<feature type="site" description="Deprotonates C-terminal active site Cys" evidence="4">
    <location>
        <position position="25"/>
    </location>
</feature>
<dbReference type="CDD" id="cd02947">
    <property type="entry name" value="TRX_family"/>
    <property type="match status" value="1"/>
</dbReference>
<feature type="site" description="Contributes to redox potential value" evidence="4">
    <location>
        <position position="33"/>
    </location>
</feature>
<dbReference type="Pfam" id="PF00085">
    <property type="entry name" value="Thioredoxin"/>
    <property type="match status" value="1"/>
</dbReference>
<dbReference type="InterPro" id="IPR036249">
    <property type="entry name" value="Thioredoxin-like_sf"/>
</dbReference>
<feature type="disulfide bond" description="Redox-active" evidence="5">
    <location>
        <begin position="31"/>
        <end position="34"/>
    </location>
</feature>
<dbReference type="PROSITE" id="PS00194">
    <property type="entry name" value="THIOREDOXIN_1"/>
    <property type="match status" value="1"/>
</dbReference>
<dbReference type="AlphaFoldDB" id="A0A8H5HK65"/>
<dbReference type="NCBIfam" id="TIGR01068">
    <property type="entry name" value="thioredoxin"/>
    <property type="match status" value="1"/>
</dbReference>
<protein>
    <recommendedName>
        <fullName evidence="1 3">Thioredoxin</fullName>
    </recommendedName>
</protein>
<name>A0A8H5HK65_9AGAR</name>
<dbReference type="PRINTS" id="PR00421">
    <property type="entry name" value="THIOREDOXIN"/>
</dbReference>
<dbReference type="OrthoDB" id="2121326at2759"/>
<organism evidence="7 8">
    <name type="scientific">Tricholomella constricta</name>
    <dbReference type="NCBI Taxonomy" id="117010"/>
    <lineage>
        <taxon>Eukaryota</taxon>
        <taxon>Fungi</taxon>
        <taxon>Dikarya</taxon>
        <taxon>Basidiomycota</taxon>
        <taxon>Agaricomycotina</taxon>
        <taxon>Agaricomycetes</taxon>
        <taxon>Agaricomycetidae</taxon>
        <taxon>Agaricales</taxon>
        <taxon>Tricholomatineae</taxon>
        <taxon>Lyophyllaceae</taxon>
        <taxon>Tricholomella</taxon>
    </lineage>
</organism>
<dbReference type="GO" id="GO:0015035">
    <property type="term" value="F:protein-disulfide reductase activity"/>
    <property type="evidence" value="ECO:0007669"/>
    <property type="project" value="InterPro"/>
</dbReference>
<feature type="active site" description="Nucleophile" evidence="4">
    <location>
        <position position="34"/>
    </location>
</feature>
<dbReference type="SUPFAM" id="SSF52833">
    <property type="entry name" value="Thioredoxin-like"/>
    <property type="match status" value="1"/>
</dbReference>
<keyword evidence="2 5" id="KW-1015">Disulfide bond</keyword>
<evidence type="ECO:0000259" key="6">
    <source>
        <dbReference type="PROSITE" id="PS51352"/>
    </source>
</evidence>
<evidence type="ECO:0000256" key="3">
    <source>
        <dbReference type="PIRNR" id="PIRNR000077"/>
    </source>
</evidence>
<dbReference type="InterPro" id="IPR013766">
    <property type="entry name" value="Thioredoxin_domain"/>
</dbReference>
<keyword evidence="8" id="KW-1185">Reference proteome</keyword>
<evidence type="ECO:0000313" key="7">
    <source>
        <dbReference type="EMBL" id="KAF5385051.1"/>
    </source>
</evidence>